<feature type="domain" description="D-isomer specific 2-hydroxyacid dehydrogenase NAD-binding" evidence="5">
    <location>
        <begin position="104"/>
        <end position="280"/>
    </location>
</feature>
<gene>
    <name evidence="6" type="ORF">SAMN05443636_0685</name>
</gene>
<accession>A0A1M5KZG6</accession>
<reference evidence="6 7" key="1">
    <citation type="submission" date="2016-11" db="EMBL/GenBank/DDBJ databases">
        <authorList>
            <person name="Jaros S."/>
            <person name="Januszkiewicz K."/>
            <person name="Wedrychowicz H."/>
        </authorList>
    </citation>
    <scope>NUCLEOTIDE SEQUENCE [LARGE SCALE GENOMIC DNA]</scope>
    <source>
        <strain evidence="6 7">DSM 9297</strain>
    </source>
</reference>
<dbReference type="STRING" id="43928.SAMN05443636_0685"/>
<dbReference type="GO" id="GO:0016616">
    <property type="term" value="F:oxidoreductase activity, acting on the CH-OH group of donors, NAD or NADP as acceptor"/>
    <property type="evidence" value="ECO:0007669"/>
    <property type="project" value="InterPro"/>
</dbReference>
<dbReference type="InterPro" id="IPR054891">
    <property type="entry name" value="Dhydh_Halo"/>
</dbReference>
<dbReference type="PROSITE" id="PS00671">
    <property type="entry name" value="D_2_HYDROXYACID_DH_3"/>
    <property type="match status" value="1"/>
</dbReference>
<dbReference type="PANTHER" id="PTHR43333">
    <property type="entry name" value="2-HACID_DH_C DOMAIN-CONTAINING PROTEIN"/>
    <property type="match status" value="1"/>
</dbReference>
<dbReference type="InterPro" id="IPR006140">
    <property type="entry name" value="D-isomer_DH_NAD-bd"/>
</dbReference>
<evidence type="ECO:0000256" key="2">
    <source>
        <dbReference type="ARBA" id="ARBA00023027"/>
    </source>
</evidence>
<keyword evidence="7" id="KW-1185">Reference proteome</keyword>
<keyword evidence="2" id="KW-0520">NAD</keyword>
<dbReference type="InterPro" id="IPR029753">
    <property type="entry name" value="D-isomer_DH_CS"/>
</dbReference>
<dbReference type="Gene3D" id="3.40.50.720">
    <property type="entry name" value="NAD(P)-binding Rossmann-like Domain"/>
    <property type="match status" value="2"/>
</dbReference>
<organism evidence="6 7">
    <name type="scientific">Halobaculum gomorrense</name>
    <dbReference type="NCBI Taxonomy" id="43928"/>
    <lineage>
        <taxon>Archaea</taxon>
        <taxon>Methanobacteriati</taxon>
        <taxon>Methanobacteriota</taxon>
        <taxon>Stenosarchaea group</taxon>
        <taxon>Halobacteria</taxon>
        <taxon>Halobacteriales</taxon>
        <taxon>Haloferacaceae</taxon>
        <taxon>Halobaculum</taxon>
    </lineage>
</organism>
<evidence type="ECO:0000256" key="1">
    <source>
        <dbReference type="ARBA" id="ARBA00023002"/>
    </source>
</evidence>
<keyword evidence="1 3" id="KW-0560">Oxidoreductase</keyword>
<dbReference type="Proteomes" id="UP000184357">
    <property type="component" value="Unassembled WGS sequence"/>
</dbReference>
<dbReference type="NCBIfam" id="NF041369">
    <property type="entry name" value="Dhydh_Halo"/>
    <property type="match status" value="1"/>
</dbReference>
<evidence type="ECO:0000256" key="3">
    <source>
        <dbReference type="RuleBase" id="RU003719"/>
    </source>
</evidence>
<evidence type="ECO:0000259" key="4">
    <source>
        <dbReference type="Pfam" id="PF00389"/>
    </source>
</evidence>
<feature type="domain" description="D-isomer specific 2-hydroxyacid dehydrogenase catalytic" evidence="4">
    <location>
        <begin position="62"/>
        <end position="311"/>
    </location>
</feature>
<comment type="similarity">
    <text evidence="3">Belongs to the D-isomer specific 2-hydroxyacid dehydrogenase family.</text>
</comment>
<dbReference type="SUPFAM" id="SSF51735">
    <property type="entry name" value="NAD(P)-binding Rossmann-fold domains"/>
    <property type="match status" value="1"/>
</dbReference>
<dbReference type="RefSeq" id="WP_073306956.1">
    <property type="nucleotide sequence ID" value="NZ_FQWV01000001.1"/>
</dbReference>
<evidence type="ECO:0000259" key="5">
    <source>
        <dbReference type="Pfam" id="PF02826"/>
    </source>
</evidence>
<dbReference type="OrthoDB" id="162251at2157"/>
<dbReference type="CDD" id="cd05300">
    <property type="entry name" value="2-Hacid_dh_1"/>
    <property type="match status" value="1"/>
</dbReference>
<dbReference type="InterPro" id="IPR036291">
    <property type="entry name" value="NAD(P)-bd_dom_sf"/>
</dbReference>
<dbReference type="PANTHER" id="PTHR43333:SF1">
    <property type="entry name" value="D-ISOMER SPECIFIC 2-HYDROXYACID DEHYDROGENASE NAD-BINDING DOMAIN-CONTAINING PROTEIN"/>
    <property type="match status" value="1"/>
</dbReference>
<evidence type="ECO:0000313" key="6">
    <source>
        <dbReference type="EMBL" id="SHG57533.1"/>
    </source>
</evidence>
<dbReference type="InterPro" id="IPR006139">
    <property type="entry name" value="D-isomer_2_OHA_DH_cat_dom"/>
</dbReference>
<dbReference type="GO" id="GO:0051287">
    <property type="term" value="F:NAD binding"/>
    <property type="evidence" value="ECO:0007669"/>
    <property type="project" value="InterPro"/>
</dbReference>
<dbReference type="Pfam" id="PF02826">
    <property type="entry name" value="2-Hacid_dh_C"/>
    <property type="match status" value="1"/>
</dbReference>
<dbReference type="Pfam" id="PF00389">
    <property type="entry name" value="2-Hacid_dh"/>
    <property type="match status" value="1"/>
</dbReference>
<protein>
    <submittedName>
        <fullName evidence="6">D-2-hydroxyacid dehydrogenase (NADP+)</fullName>
    </submittedName>
</protein>
<name>A0A1M5KZG6_9EURY</name>
<dbReference type="EMBL" id="FQWV01000001">
    <property type="protein sequence ID" value="SHG57533.1"/>
    <property type="molecule type" value="Genomic_DNA"/>
</dbReference>
<dbReference type="AlphaFoldDB" id="A0A1M5KZG6"/>
<evidence type="ECO:0000313" key="7">
    <source>
        <dbReference type="Proteomes" id="UP000184357"/>
    </source>
</evidence>
<proteinExistence type="inferred from homology"/>
<sequence>MSDIETLDRLCIHGSVENKFPTESFRAAFDDLDLPTEVVGDGESLGPTDAVSSFRPRPEFHDVAWVHCIRAGYDEFDTASYEAAGVPLTNSTGIHDTTVGEMAIGYMLSLARLLHVYRDRQVKRDWYAPPYERPFTVENERLCVIGLGTIGEGIARRADALGMEVVGVRRSDESVPGVSERYHPDDLHDAIGDARFVAVTVPLTPETEGLLAGPEFEVMRDDAYVINVARGPIVDDDALVSALESGDIAGAALDVFDEEPLSEDHPLWGFEEVIISPHRGSATNRYHLDIANLVKENVRRIRDGEPLCNRVA</sequence>